<sequence>MTTAGPGDVSPEERERTMEAIAKLKSELAAAKRRPRRPGVNAAKFHGSIGLDDDGNPQAPLTAAERRRKEEWRRRAQGNSGSEPE</sequence>
<feature type="region of interest" description="Disordered" evidence="1">
    <location>
        <begin position="28"/>
        <end position="85"/>
    </location>
</feature>
<protein>
    <submittedName>
        <fullName evidence="2">Uncharacterized protein</fullName>
    </submittedName>
</protein>
<proteinExistence type="predicted"/>
<gene>
    <name evidence="2" type="ORF">SAMN04488561_3967</name>
</gene>
<dbReference type="STRING" id="561176.SAMN04488561_3967"/>
<keyword evidence="3" id="KW-1185">Reference proteome</keyword>
<evidence type="ECO:0000313" key="3">
    <source>
        <dbReference type="Proteomes" id="UP000181980"/>
    </source>
</evidence>
<dbReference type="AlphaFoldDB" id="A0A1H5PA11"/>
<dbReference type="RefSeq" id="WP_141711410.1">
    <property type="nucleotide sequence ID" value="NZ_FNUC01000004.1"/>
</dbReference>
<reference evidence="3" key="1">
    <citation type="submission" date="2016-10" db="EMBL/GenBank/DDBJ databases">
        <authorList>
            <person name="Varghese N."/>
            <person name="Submissions S."/>
        </authorList>
    </citation>
    <scope>NUCLEOTIDE SEQUENCE [LARGE SCALE GENOMIC DNA]</scope>
    <source>
        <strain evidence="3">DSM 45237</strain>
    </source>
</reference>
<accession>A0A1H5PA11</accession>
<dbReference type="OrthoDB" id="5196535at2"/>
<feature type="compositionally biased region" description="Basic and acidic residues" evidence="1">
    <location>
        <begin position="64"/>
        <end position="74"/>
    </location>
</feature>
<dbReference type="EMBL" id="FNUC01000004">
    <property type="protein sequence ID" value="SEF10656.1"/>
    <property type="molecule type" value="Genomic_DNA"/>
</dbReference>
<organism evidence="2 3">
    <name type="scientific">Jiangella alba</name>
    <dbReference type="NCBI Taxonomy" id="561176"/>
    <lineage>
        <taxon>Bacteria</taxon>
        <taxon>Bacillati</taxon>
        <taxon>Actinomycetota</taxon>
        <taxon>Actinomycetes</taxon>
        <taxon>Jiangellales</taxon>
        <taxon>Jiangellaceae</taxon>
        <taxon>Jiangella</taxon>
    </lineage>
</organism>
<evidence type="ECO:0000313" key="2">
    <source>
        <dbReference type="EMBL" id="SEF10656.1"/>
    </source>
</evidence>
<name>A0A1H5PA11_9ACTN</name>
<evidence type="ECO:0000256" key="1">
    <source>
        <dbReference type="SAM" id="MobiDB-lite"/>
    </source>
</evidence>
<dbReference type="Proteomes" id="UP000181980">
    <property type="component" value="Unassembled WGS sequence"/>
</dbReference>